<evidence type="ECO:0000313" key="2">
    <source>
        <dbReference type="EMBL" id="GET34172.1"/>
    </source>
</evidence>
<comment type="caution">
    <text evidence="2">The sequence shown here is derived from an EMBL/GenBank/DDBJ whole genome shotgun (WGS) entry which is preliminary data.</text>
</comment>
<gene>
    <name evidence="2" type="ORF">PbJCM13498_30350</name>
</gene>
<dbReference type="EMBL" id="BLAX01000001">
    <property type="protein sequence ID" value="GET34172.1"/>
    <property type="molecule type" value="Genomic_DNA"/>
</dbReference>
<dbReference type="Proteomes" id="UP000391834">
    <property type="component" value="Unassembled WGS sequence"/>
</dbReference>
<proteinExistence type="predicted"/>
<feature type="transmembrane region" description="Helical" evidence="1">
    <location>
        <begin position="172"/>
        <end position="189"/>
    </location>
</feature>
<sequence length="210" mass="24489">MMLEDLSVTMGRKCYMFKTKTIMNIKNKDKNKHLLDINGLIPGLEKEDRRNVRVMRNFQWLMWIMIPVYFGLLVVNPDKDLTWSYRVGGACYVLAFLAFALIFRVYIKEYKTVDYGLPTTVMLKKAIERYRLFHPKKLFVLIPVALVDAGLIFFSLNQDNADDSISILTSQILYWGGMLLGAGVGVWIWRRKQKPLRDAARDLLREIESE</sequence>
<feature type="transmembrane region" description="Helical" evidence="1">
    <location>
        <begin position="138"/>
        <end position="156"/>
    </location>
</feature>
<evidence type="ECO:0008006" key="4">
    <source>
        <dbReference type="Google" id="ProtNLM"/>
    </source>
</evidence>
<accession>A0A5M4B225</accession>
<evidence type="ECO:0000313" key="3">
    <source>
        <dbReference type="Proteomes" id="UP000391834"/>
    </source>
</evidence>
<keyword evidence="3" id="KW-1185">Reference proteome</keyword>
<keyword evidence="1" id="KW-0812">Transmembrane</keyword>
<feature type="transmembrane region" description="Helical" evidence="1">
    <location>
        <begin position="58"/>
        <end position="75"/>
    </location>
</feature>
<feature type="transmembrane region" description="Helical" evidence="1">
    <location>
        <begin position="87"/>
        <end position="107"/>
    </location>
</feature>
<organism evidence="2 3">
    <name type="scientific">Prolixibacter bellariivorans</name>
    <dbReference type="NCBI Taxonomy" id="314319"/>
    <lineage>
        <taxon>Bacteria</taxon>
        <taxon>Pseudomonadati</taxon>
        <taxon>Bacteroidota</taxon>
        <taxon>Bacteroidia</taxon>
        <taxon>Marinilabiliales</taxon>
        <taxon>Prolixibacteraceae</taxon>
        <taxon>Prolixibacter</taxon>
    </lineage>
</organism>
<keyword evidence="1" id="KW-0472">Membrane</keyword>
<protein>
    <recommendedName>
        <fullName evidence="4">DUF3278 domain-containing protein</fullName>
    </recommendedName>
</protein>
<keyword evidence="1" id="KW-1133">Transmembrane helix</keyword>
<dbReference type="AlphaFoldDB" id="A0A5M4B225"/>
<evidence type="ECO:0000256" key="1">
    <source>
        <dbReference type="SAM" id="Phobius"/>
    </source>
</evidence>
<name>A0A5M4B225_9BACT</name>
<reference evidence="2 3" key="1">
    <citation type="submission" date="2019-10" db="EMBL/GenBank/DDBJ databases">
        <title>Prolixibacter strains distinguished by the presence of nitrate reductase genes were adept at nitrate-dependent anaerobic corrosion of metallic iron and carbon steel.</title>
        <authorList>
            <person name="Iino T."/>
            <person name="Shono N."/>
            <person name="Ito K."/>
            <person name="Nakamura R."/>
            <person name="Sueoka K."/>
            <person name="Harayama S."/>
            <person name="Ohkuma M."/>
        </authorList>
    </citation>
    <scope>NUCLEOTIDE SEQUENCE [LARGE SCALE GENOMIC DNA]</scope>
    <source>
        <strain evidence="2 3">JCM 13498</strain>
    </source>
</reference>